<dbReference type="AlphaFoldDB" id="A0A7J7IU77"/>
<reference evidence="2" key="1">
    <citation type="submission" date="2020-06" db="EMBL/GenBank/DDBJ databases">
        <title>Draft genome of Bugula neritina, a colonial animal packing powerful symbionts and potential medicines.</title>
        <authorList>
            <person name="Rayko M."/>
        </authorList>
    </citation>
    <scope>NUCLEOTIDE SEQUENCE [LARGE SCALE GENOMIC DNA]</scope>
    <source>
        <strain evidence="2">Kwan_BN1</strain>
    </source>
</reference>
<evidence type="ECO:0000313" key="3">
    <source>
        <dbReference type="Proteomes" id="UP000593567"/>
    </source>
</evidence>
<organism evidence="2 3">
    <name type="scientific">Bugula neritina</name>
    <name type="common">Brown bryozoan</name>
    <name type="synonym">Sertularia neritina</name>
    <dbReference type="NCBI Taxonomy" id="10212"/>
    <lineage>
        <taxon>Eukaryota</taxon>
        <taxon>Metazoa</taxon>
        <taxon>Spiralia</taxon>
        <taxon>Lophotrochozoa</taxon>
        <taxon>Bryozoa</taxon>
        <taxon>Gymnolaemata</taxon>
        <taxon>Cheilostomatida</taxon>
        <taxon>Flustrina</taxon>
        <taxon>Buguloidea</taxon>
        <taxon>Bugulidae</taxon>
        <taxon>Bugula</taxon>
    </lineage>
</organism>
<protein>
    <submittedName>
        <fullName evidence="2">Uncharacterized protein</fullName>
    </submittedName>
</protein>
<keyword evidence="1" id="KW-1133">Transmembrane helix</keyword>
<keyword evidence="3" id="KW-1185">Reference proteome</keyword>
<comment type="caution">
    <text evidence="2">The sequence shown here is derived from an EMBL/GenBank/DDBJ whole genome shotgun (WGS) entry which is preliminary data.</text>
</comment>
<evidence type="ECO:0000313" key="2">
    <source>
        <dbReference type="EMBL" id="KAF6017492.1"/>
    </source>
</evidence>
<dbReference type="EMBL" id="VXIV02003389">
    <property type="protein sequence ID" value="KAF6017492.1"/>
    <property type="molecule type" value="Genomic_DNA"/>
</dbReference>
<proteinExistence type="predicted"/>
<accession>A0A7J7IU77</accession>
<dbReference type="Proteomes" id="UP000593567">
    <property type="component" value="Unassembled WGS sequence"/>
</dbReference>
<evidence type="ECO:0000256" key="1">
    <source>
        <dbReference type="SAM" id="Phobius"/>
    </source>
</evidence>
<feature type="transmembrane region" description="Helical" evidence="1">
    <location>
        <begin position="148"/>
        <end position="168"/>
    </location>
</feature>
<sequence>MGKIYANIEFYQLSEWTEEEATAGEELCSSLKFLAKNTSTNNGSSGNLVYGNTVLDLKHLLPMHLVSSVFISYISSRAKEIINPIYNTSRLMREPTTLNKMLFNFLVMCVPIHPVRVTTQQTRPNSFSNRSISKCLSVMNVKLNCNSLFIMFSLFTYIIDLHVILLVLKNYQINIAY</sequence>
<keyword evidence="1" id="KW-0812">Transmembrane</keyword>
<gene>
    <name evidence="2" type="ORF">EB796_024208</name>
</gene>
<keyword evidence="1" id="KW-0472">Membrane</keyword>
<name>A0A7J7IU77_BUGNE</name>